<sequence length="189" mass="20177">MTDVAATYGMAGWPFWAVIGALFVIVMGRSHLFYWLGRGVFSGAGRLAERVDGPTAEGRFHTLRGHAQRAMTTPTARRGLAMVHRWGPLAVTFAYVTVGVQTAIFVGSGLLRMPYPRFFLASVPGAVAWAFIWGTVGLGAVWAAARLALASPWALAAVIVALIAAAATVVVLRRRRRSAQAPSSAARQN</sequence>
<evidence type="ECO:0000313" key="2">
    <source>
        <dbReference type="EMBL" id="NKY23709.1"/>
    </source>
</evidence>
<keyword evidence="1" id="KW-0812">Transmembrane</keyword>
<feature type="transmembrane region" description="Helical" evidence="1">
    <location>
        <begin position="118"/>
        <end position="144"/>
    </location>
</feature>
<dbReference type="RefSeq" id="WP_168630844.1">
    <property type="nucleotide sequence ID" value="NZ_BONL01000028.1"/>
</dbReference>
<protein>
    <recommendedName>
        <fullName evidence="4">DedA family protein</fullName>
    </recommendedName>
</protein>
<dbReference type="AlphaFoldDB" id="A0A7X6QZX3"/>
<feature type="transmembrane region" description="Helical" evidence="1">
    <location>
        <begin position="150"/>
        <end position="172"/>
    </location>
</feature>
<keyword evidence="3" id="KW-1185">Reference proteome</keyword>
<proteinExistence type="predicted"/>
<evidence type="ECO:0000313" key="3">
    <source>
        <dbReference type="Proteomes" id="UP000581206"/>
    </source>
</evidence>
<dbReference type="EMBL" id="JAAXOX010000008">
    <property type="protein sequence ID" value="NKY23709.1"/>
    <property type="molecule type" value="Genomic_DNA"/>
</dbReference>
<gene>
    <name evidence="2" type="ORF">HGA03_13635</name>
</gene>
<evidence type="ECO:0000256" key="1">
    <source>
        <dbReference type="SAM" id="Phobius"/>
    </source>
</evidence>
<feature type="transmembrane region" description="Helical" evidence="1">
    <location>
        <begin position="12"/>
        <end position="36"/>
    </location>
</feature>
<accession>A0A7X6QZX3</accession>
<dbReference type="Proteomes" id="UP000581206">
    <property type="component" value="Unassembled WGS sequence"/>
</dbReference>
<keyword evidence="1" id="KW-1133">Transmembrane helix</keyword>
<feature type="transmembrane region" description="Helical" evidence="1">
    <location>
        <begin position="89"/>
        <end position="111"/>
    </location>
</feature>
<organism evidence="2 3">
    <name type="scientific">Cellulomonas denverensis</name>
    <dbReference type="NCBI Taxonomy" id="264297"/>
    <lineage>
        <taxon>Bacteria</taxon>
        <taxon>Bacillati</taxon>
        <taxon>Actinomycetota</taxon>
        <taxon>Actinomycetes</taxon>
        <taxon>Micrococcales</taxon>
        <taxon>Cellulomonadaceae</taxon>
        <taxon>Cellulomonas</taxon>
    </lineage>
</organism>
<name>A0A7X6QZX3_9CELL</name>
<keyword evidence="1" id="KW-0472">Membrane</keyword>
<reference evidence="2 3" key="1">
    <citation type="submission" date="2020-04" db="EMBL/GenBank/DDBJ databases">
        <title>MicrobeNet Type strains.</title>
        <authorList>
            <person name="Nicholson A.C."/>
        </authorList>
    </citation>
    <scope>NUCLEOTIDE SEQUENCE [LARGE SCALE GENOMIC DNA]</scope>
    <source>
        <strain evidence="2 3">ATCC BAA-788</strain>
    </source>
</reference>
<evidence type="ECO:0008006" key="4">
    <source>
        <dbReference type="Google" id="ProtNLM"/>
    </source>
</evidence>
<comment type="caution">
    <text evidence="2">The sequence shown here is derived from an EMBL/GenBank/DDBJ whole genome shotgun (WGS) entry which is preliminary data.</text>
</comment>